<feature type="region of interest" description="Disordered" evidence="1">
    <location>
        <begin position="124"/>
        <end position="148"/>
    </location>
</feature>
<evidence type="ECO:0000313" key="3">
    <source>
        <dbReference type="Proteomes" id="UP000735302"/>
    </source>
</evidence>
<evidence type="ECO:0000313" key="2">
    <source>
        <dbReference type="EMBL" id="GFN80041.1"/>
    </source>
</evidence>
<gene>
    <name evidence="2" type="ORF">PoB_000654700</name>
</gene>
<dbReference type="EMBL" id="BLXT01000774">
    <property type="protein sequence ID" value="GFN80041.1"/>
    <property type="molecule type" value="Genomic_DNA"/>
</dbReference>
<name>A0AAV3YB17_9GAST</name>
<feature type="compositionally biased region" description="Basic and acidic residues" evidence="1">
    <location>
        <begin position="138"/>
        <end position="148"/>
    </location>
</feature>
<dbReference type="AlphaFoldDB" id="A0AAV3YB17"/>
<dbReference type="SUPFAM" id="SSF56219">
    <property type="entry name" value="DNase I-like"/>
    <property type="match status" value="1"/>
</dbReference>
<proteinExistence type="predicted"/>
<evidence type="ECO:0000256" key="1">
    <source>
        <dbReference type="SAM" id="MobiDB-lite"/>
    </source>
</evidence>
<dbReference type="Proteomes" id="UP000735302">
    <property type="component" value="Unassembled WGS sequence"/>
</dbReference>
<dbReference type="Gene3D" id="3.60.10.10">
    <property type="entry name" value="Endonuclease/exonuclease/phosphatase"/>
    <property type="match status" value="1"/>
</dbReference>
<protein>
    <submittedName>
        <fullName evidence="2">Craniofacial development protein 2</fullName>
    </submittedName>
</protein>
<sequence>MAYHRIKQNQKKRRRGLSELPGGHWIFEKGKTEDNPTAKGVTLLINRNMTKYVEKTNIYIERIIVCTIKTRGGQLKIIQVYAPTTIYGDEDVEIFYEELGKALDEYKSRYNIVMGNFNAKIGKKDKHSNTQSMGPFGIERKLSGEKDS</sequence>
<dbReference type="InterPro" id="IPR036691">
    <property type="entry name" value="Endo/exonu/phosph_ase_sf"/>
</dbReference>
<organism evidence="2 3">
    <name type="scientific">Plakobranchus ocellatus</name>
    <dbReference type="NCBI Taxonomy" id="259542"/>
    <lineage>
        <taxon>Eukaryota</taxon>
        <taxon>Metazoa</taxon>
        <taxon>Spiralia</taxon>
        <taxon>Lophotrochozoa</taxon>
        <taxon>Mollusca</taxon>
        <taxon>Gastropoda</taxon>
        <taxon>Heterobranchia</taxon>
        <taxon>Euthyneura</taxon>
        <taxon>Panpulmonata</taxon>
        <taxon>Sacoglossa</taxon>
        <taxon>Placobranchoidea</taxon>
        <taxon>Plakobranchidae</taxon>
        <taxon>Plakobranchus</taxon>
    </lineage>
</organism>
<reference evidence="2 3" key="1">
    <citation type="journal article" date="2021" name="Elife">
        <title>Chloroplast acquisition without the gene transfer in kleptoplastic sea slugs, Plakobranchus ocellatus.</title>
        <authorList>
            <person name="Maeda T."/>
            <person name="Takahashi S."/>
            <person name="Yoshida T."/>
            <person name="Shimamura S."/>
            <person name="Takaki Y."/>
            <person name="Nagai Y."/>
            <person name="Toyoda A."/>
            <person name="Suzuki Y."/>
            <person name="Arimoto A."/>
            <person name="Ishii H."/>
            <person name="Satoh N."/>
            <person name="Nishiyama T."/>
            <person name="Hasebe M."/>
            <person name="Maruyama T."/>
            <person name="Minagawa J."/>
            <person name="Obokata J."/>
            <person name="Shigenobu S."/>
        </authorList>
    </citation>
    <scope>NUCLEOTIDE SEQUENCE [LARGE SCALE GENOMIC DNA]</scope>
</reference>
<keyword evidence="3" id="KW-1185">Reference proteome</keyword>
<accession>A0AAV3YB17</accession>
<comment type="caution">
    <text evidence="2">The sequence shown here is derived from an EMBL/GenBank/DDBJ whole genome shotgun (WGS) entry which is preliminary data.</text>
</comment>